<dbReference type="Proteomes" id="UP000011651">
    <property type="component" value="Unassembled WGS sequence"/>
</dbReference>
<feature type="transmembrane region" description="Helical" evidence="10">
    <location>
        <begin position="175"/>
        <end position="197"/>
    </location>
</feature>
<evidence type="ECO:0000256" key="10">
    <source>
        <dbReference type="HAMAP-Rule" id="MF_02202"/>
    </source>
</evidence>
<evidence type="ECO:0000256" key="3">
    <source>
        <dbReference type="ARBA" id="ARBA00022475"/>
    </source>
</evidence>
<feature type="domain" description="MotA/TolQ/ExbB proton channel" evidence="11">
    <location>
        <begin position="85"/>
        <end position="212"/>
    </location>
</feature>
<name>L9UBX8_9GAMM</name>
<dbReference type="Pfam" id="PF01618">
    <property type="entry name" value="MotA_ExbB"/>
    <property type="match status" value="1"/>
</dbReference>
<evidence type="ECO:0000256" key="9">
    <source>
        <dbReference type="ARBA" id="ARBA00023306"/>
    </source>
</evidence>
<dbReference type="AlphaFoldDB" id="L9UBX8"/>
<gene>
    <name evidence="10" type="primary">tolQ</name>
    <name evidence="12" type="ORF">HALTITAN_0967</name>
</gene>
<evidence type="ECO:0000256" key="5">
    <source>
        <dbReference type="ARBA" id="ARBA00022618"/>
    </source>
</evidence>
<keyword evidence="7 10" id="KW-1133">Transmembrane helix</keyword>
<feature type="transmembrane region" description="Helical" evidence="10">
    <location>
        <begin position="20"/>
        <end position="43"/>
    </location>
</feature>
<evidence type="ECO:0000256" key="8">
    <source>
        <dbReference type="ARBA" id="ARBA00023136"/>
    </source>
</evidence>
<dbReference type="GO" id="GO:0005886">
    <property type="term" value="C:plasma membrane"/>
    <property type="evidence" value="ECO:0007669"/>
    <property type="project" value="UniProtKB-SubCell"/>
</dbReference>
<evidence type="ECO:0000256" key="1">
    <source>
        <dbReference type="ARBA" id="ARBA00004651"/>
    </source>
</evidence>
<dbReference type="GO" id="GO:0043213">
    <property type="term" value="P:bacteriocin transport"/>
    <property type="evidence" value="ECO:0007669"/>
    <property type="project" value="InterPro"/>
</dbReference>
<sequence>MMRAPVNDNTMSIPHLIMNASTVVQLVMLLLLVGSILSWVVIFQRSIALGRAKKEYNQFEESFWSGVDLNELYREIPADDPRHGAEHIFQAGFREFNRLMPKTRDPDTVLEGVQRSMRVAWSREEDRLTQHLVFLATVASASPYIGLFGTVWGIMGSFQALSLTQQATLATVAPWIAEALIATAMGLFAAIPAVIFYNRLSNSSSRLLGKYEDFAEEFHAILHRNLQGRDGKPSAS</sequence>
<keyword evidence="5 10" id="KW-0132">Cell division</keyword>
<dbReference type="GO" id="GO:0017038">
    <property type="term" value="P:protein import"/>
    <property type="evidence" value="ECO:0007669"/>
    <property type="project" value="TreeGrafter"/>
</dbReference>
<proteinExistence type="inferred from homology"/>
<dbReference type="NCBIfam" id="TIGR02796">
    <property type="entry name" value="tolQ"/>
    <property type="match status" value="1"/>
</dbReference>
<accession>L9UBX8</accession>
<dbReference type="HAMAP" id="MF_02202">
    <property type="entry name" value="TolQ"/>
    <property type="match status" value="1"/>
</dbReference>
<dbReference type="InterPro" id="IPR050790">
    <property type="entry name" value="ExbB/TolQ_transport"/>
</dbReference>
<dbReference type="InterPro" id="IPR014163">
    <property type="entry name" value="Tol-Pal_TolQ"/>
</dbReference>
<dbReference type="PANTHER" id="PTHR30625">
    <property type="entry name" value="PROTEIN TOLQ"/>
    <property type="match status" value="1"/>
</dbReference>
<comment type="function">
    <text evidence="10">Part of the Tol-Pal system, which plays a role in outer membrane invagination during cell division and is important for maintaining outer membrane integrity.</text>
</comment>
<evidence type="ECO:0000259" key="11">
    <source>
        <dbReference type="Pfam" id="PF01618"/>
    </source>
</evidence>
<evidence type="ECO:0000256" key="6">
    <source>
        <dbReference type="ARBA" id="ARBA00022692"/>
    </source>
</evidence>
<organism evidence="12 13">
    <name type="scientific">Vreelandella titanicae BH1</name>
    <dbReference type="NCBI Taxonomy" id="1204738"/>
    <lineage>
        <taxon>Bacteria</taxon>
        <taxon>Pseudomonadati</taxon>
        <taxon>Pseudomonadota</taxon>
        <taxon>Gammaproteobacteria</taxon>
        <taxon>Oceanospirillales</taxon>
        <taxon>Halomonadaceae</taxon>
        <taxon>Vreelandella</taxon>
    </lineage>
</organism>
<comment type="caution">
    <text evidence="12">The sequence shown here is derived from an EMBL/GenBank/DDBJ whole genome shotgun (WGS) entry which is preliminary data.</text>
</comment>
<evidence type="ECO:0000313" key="13">
    <source>
        <dbReference type="Proteomes" id="UP000011651"/>
    </source>
</evidence>
<keyword evidence="3 10" id="KW-1003">Cell membrane</keyword>
<evidence type="ECO:0000256" key="2">
    <source>
        <dbReference type="ARBA" id="ARBA00010442"/>
    </source>
</evidence>
<comment type="subunit">
    <text evidence="10">The Tol-Pal system is composed of five core proteins: the inner membrane proteins TolA, TolQ and TolR, the periplasmic protein TolB and the outer membrane protein Pal. They form a network linking the inner and outer membranes and the peptidoglycan layer.</text>
</comment>
<keyword evidence="9 10" id="KW-0131">Cell cycle</keyword>
<dbReference type="InterPro" id="IPR002898">
    <property type="entry name" value="MotA_ExbB_proton_chnl"/>
</dbReference>
<reference evidence="12 13" key="1">
    <citation type="journal article" date="2013" name="Genome Announc.">
        <title>Draft Genome of the Marine Gammaproteobacterium Halomonas titanicae.</title>
        <authorList>
            <person name="Sanchez-Porro C."/>
            <person name="de la Haba R.R."/>
            <person name="Cruz-Hernandez N."/>
            <person name="Gonzalez J.M."/>
            <person name="Reyes-Guirao C."/>
            <person name="Navarro-Sampedro L."/>
            <person name="Carballo M."/>
            <person name="Ventosa A."/>
        </authorList>
    </citation>
    <scope>NUCLEOTIDE SEQUENCE [LARGE SCALE GENOMIC DNA]</scope>
    <source>
        <strain evidence="12 13">BH1</strain>
    </source>
</reference>
<evidence type="ECO:0000256" key="7">
    <source>
        <dbReference type="ARBA" id="ARBA00022989"/>
    </source>
</evidence>
<keyword evidence="4 10" id="KW-0997">Cell inner membrane</keyword>
<feature type="transmembrane region" description="Helical" evidence="10">
    <location>
        <begin position="132"/>
        <end position="155"/>
    </location>
</feature>
<keyword evidence="6 10" id="KW-0812">Transmembrane</keyword>
<comment type="subcellular location">
    <subcellularLocation>
        <location evidence="10">Cell inner membrane</location>
        <topology evidence="10">Multi-pass membrane protein</topology>
    </subcellularLocation>
    <subcellularLocation>
        <location evidence="1">Cell membrane</location>
        <topology evidence="1">Multi-pass membrane protein</topology>
    </subcellularLocation>
</comment>
<dbReference type="PANTHER" id="PTHR30625:SF3">
    <property type="entry name" value="TOL-PAL SYSTEM PROTEIN TOLQ"/>
    <property type="match status" value="1"/>
</dbReference>
<evidence type="ECO:0000313" key="12">
    <source>
        <dbReference type="EMBL" id="ELY22384.1"/>
    </source>
</evidence>
<comment type="similarity">
    <text evidence="2 10">Belongs to the ExbB/TolQ family.</text>
</comment>
<dbReference type="EMBL" id="AOPO01000002">
    <property type="protein sequence ID" value="ELY22384.1"/>
    <property type="molecule type" value="Genomic_DNA"/>
</dbReference>
<protein>
    <recommendedName>
        <fullName evidence="10">Tol-Pal system protein TolQ</fullName>
    </recommendedName>
</protein>
<dbReference type="PATRIC" id="fig|1204738.3.peg.1462"/>
<keyword evidence="8 10" id="KW-0472">Membrane</keyword>
<dbReference type="GO" id="GO:0051301">
    <property type="term" value="P:cell division"/>
    <property type="evidence" value="ECO:0007669"/>
    <property type="project" value="UniProtKB-UniRule"/>
</dbReference>
<evidence type="ECO:0000256" key="4">
    <source>
        <dbReference type="ARBA" id="ARBA00022519"/>
    </source>
</evidence>